<dbReference type="KEGG" id="ter:Tery_2958"/>
<protein>
    <submittedName>
        <fullName evidence="2">Putative transposase</fullName>
    </submittedName>
</protein>
<dbReference type="InterPro" id="IPR002622">
    <property type="entry name" value="Transposase_14"/>
</dbReference>
<feature type="domain" description="Transposase Synechocystis PCC 6803" evidence="1">
    <location>
        <begin position="6"/>
        <end position="43"/>
    </location>
</feature>
<organism evidence="2">
    <name type="scientific">Trichodesmium erythraeum (strain IMS101)</name>
    <dbReference type="NCBI Taxonomy" id="203124"/>
    <lineage>
        <taxon>Bacteria</taxon>
        <taxon>Bacillati</taxon>
        <taxon>Cyanobacteriota</taxon>
        <taxon>Cyanophyceae</taxon>
        <taxon>Oscillatoriophycideae</taxon>
        <taxon>Oscillatoriales</taxon>
        <taxon>Microcoleaceae</taxon>
        <taxon>Trichodesmium</taxon>
    </lineage>
</organism>
<reference evidence="2" key="1">
    <citation type="submission" date="2006-06" db="EMBL/GenBank/DDBJ databases">
        <title>Complete sequence of Trichodesmium erythraeum IMS101.</title>
        <authorList>
            <consortium name="US DOE Joint Genome Institute"/>
            <person name="Copeland A."/>
            <person name="Lucas S."/>
            <person name="Lapidus A."/>
            <person name="Barry K."/>
            <person name="Detter J.C."/>
            <person name="Glavina del Rio T."/>
            <person name="Hammon N."/>
            <person name="Israni S."/>
            <person name="Dalin E."/>
            <person name="Tice H."/>
            <person name="Pitluck S."/>
            <person name="Kiss H."/>
            <person name="Munk A.C."/>
            <person name="Brettin T."/>
            <person name="Bruce D."/>
            <person name="Han C."/>
            <person name="Tapia R."/>
            <person name="Gilna P."/>
            <person name="Schmutz J."/>
            <person name="Larimer F."/>
            <person name="Land M."/>
            <person name="Hauser L."/>
            <person name="Kyrpides N."/>
            <person name="Kim E."/>
            <person name="Richardson P."/>
        </authorList>
    </citation>
    <scope>NUCLEOTIDE SEQUENCE [LARGE SCALE GENOMIC DNA]</scope>
    <source>
        <strain evidence="2">IMS101</strain>
    </source>
</reference>
<sequence length="44" mass="5078">MPAHDSYDLRQKVINAIDNGISKTQASAIFKISRNTINIWLYRN</sequence>
<name>Q110F5_TRIEI</name>
<dbReference type="Pfam" id="PF01710">
    <property type="entry name" value="HTH_Tnp_IS630"/>
    <property type="match status" value="1"/>
</dbReference>
<gene>
    <name evidence="2" type="ordered locus">Tery_2958</name>
</gene>
<evidence type="ECO:0000313" key="2">
    <source>
        <dbReference type="EMBL" id="ABG52119.1"/>
    </source>
</evidence>
<dbReference type="SUPFAM" id="SSF46689">
    <property type="entry name" value="Homeodomain-like"/>
    <property type="match status" value="1"/>
</dbReference>
<proteinExistence type="predicted"/>
<dbReference type="eggNOG" id="COG3415">
    <property type="taxonomic scope" value="Bacteria"/>
</dbReference>
<dbReference type="AlphaFoldDB" id="Q110F5"/>
<accession>Q110F5</accession>
<dbReference type="EMBL" id="CP000393">
    <property type="protein sequence ID" value="ABG52119.1"/>
    <property type="molecule type" value="Genomic_DNA"/>
</dbReference>
<dbReference type="HOGENOM" id="CLU_056788_17_2_3"/>
<evidence type="ECO:0000259" key="1">
    <source>
        <dbReference type="Pfam" id="PF01710"/>
    </source>
</evidence>
<dbReference type="InterPro" id="IPR009057">
    <property type="entry name" value="Homeodomain-like_sf"/>
</dbReference>